<dbReference type="EMBL" id="JANAVB010037420">
    <property type="protein sequence ID" value="KAJ6801942.1"/>
    <property type="molecule type" value="Genomic_DNA"/>
</dbReference>
<dbReference type="Proteomes" id="UP001140949">
    <property type="component" value="Unassembled WGS sequence"/>
</dbReference>
<feature type="compositionally biased region" description="Polar residues" evidence="8">
    <location>
        <begin position="151"/>
        <end position="171"/>
    </location>
</feature>
<keyword evidence="11" id="KW-1185">Reference proteome</keyword>
<dbReference type="FunFam" id="3.30.1490.490:FF:000001">
    <property type="entry name" value="cell growth-regulating nucleolar protein-like"/>
    <property type="match status" value="1"/>
</dbReference>
<dbReference type="InterPro" id="IPR039999">
    <property type="entry name" value="LYAR"/>
</dbReference>
<dbReference type="GO" id="GO:0006364">
    <property type="term" value="P:rRNA processing"/>
    <property type="evidence" value="ECO:0007669"/>
    <property type="project" value="TreeGrafter"/>
</dbReference>
<dbReference type="SUPFAM" id="SSF57667">
    <property type="entry name" value="beta-beta-alpha zinc fingers"/>
    <property type="match status" value="3"/>
</dbReference>
<dbReference type="AlphaFoldDB" id="A0AAX6ECZ5"/>
<dbReference type="GO" id="GO:0005730">
    <property type="term" value="C:nucleolus"/>
    <property type="evidence" value="ECO:0007669"/>
    <property type="project" value="TreeGrafter"/>
</dbReference>
<evidence type="ECO:0000256" key="5">
    <source>
        <dbReference type="ARBA" id="ARBA00022833"/>
    </source>
</evidence>
<protein>
    <submittedName>
        <fullName evidence="10">UBP1-associated proteins 1C</fullName>
    </submittedName>
</protein>
<feature type="region of interest" description="Disordered" evidence="8">
    <location>
        <begin position="57"/>
        <end position="84"/>
    </location>
</feature>
<reference evidence="10" key="1">
    <citation type="journal article" date="2023" name="GigaByte">
        <title>Genome assembly of the bearded iris, Iris pallida Lam.</title>
        <authorList>
            <person name="Bruccoleri R.E."/>
            <person name="Oakeley E.J."/>
            <person name="Faust A.M.E."/>
            <person name="Altorfer M."/>
            <person name="Dessus-Babus S."/>
            <person name="Burckhardt D."/>
            <person name="Oertli M."/>
            <person name="Naumann U."/>
            <person name="Petersen F."/>
            <person name="Wong J."/>
        </authorList>
    </citation>
    <scope>NUCLEOTIDE SEQUENCE</scope>
    <source>
        <strain evidence="10">GSM-AAB239-AS_SAM_17_03QT</strain>
    </source>
</reference>
<dbReference type="InterPro" id="IPR013087">
    <property type="entry name" value="Znf_C2H2_type"/>
</dbReference>
<reference evidence="10" key="2">
    <citation type="submission" date="2023-04" db="EMBL/GenBank/DDBJ databases">
        <authorList>
            <person name="Bruccoleri R.E."/>
            <person name="Oakeley E.J."/>
            <person name="Faust A.-M."/>
            <person name="Dessus-Babus S."/>
            <person name="Altorfer M."/>
            <person name="Burckhardt D."/>
            <person name="Oertli M."/>
            <person name="Naumann U."/>
            <person name="Petersen F."/>
            <person name="Wong J."/>
        </authorList>
    </citation>
    <scope>NUCLEOTIDE SEQUENCE</scope>
    <source>
        <strain evidence="10">GSM-AAB239-AS_SAM_17_03QT</strain>
        <tissue evidence="10">Leaf</tissue>
    </source>
</reference>
<dbReference type="PANTHER" id="PTHR13100">
    <property type="entry name" value="CELL GROWTH-REGULATING NUCLEOLAR PROTEIN LYAR"/>
    <property type="match status" value="1"/>
</dbReference>
<dbReference type="GO" id="GO:0000122">
    <property type="term" value="P:negative regulation of transcription by RNA polymerase II"/>
    <property type="evidence" value="ECO:0007669"/>
    <property type="project" value="TreeGrafter"/>
</dbReference>
<evidence type="ECO:0000256" key="7">
    <source>
        <dbReference type="PROSITE-ProRule" id="PRU01145"/>
    </source>
</evidence>
<evidence type="ECO:0000259" key="9">
    <source>
        <dbReference type="SMART" id="SM00451"/>
    </source>
</evidence>
<feature type="domain" description="U1-type" evidence="9">
    <location>
        <begin position="91"/>
        <end position="125"/>
    </location>
</feature>
<keyword evidence="2" id="KW-0479">Metal-binding</keyword>
<keyword evidence="5" id="KW-0862">Zinc</keyword>
<dbReference type="GO" id="GO:0003677">
    <property type="term" value="F:DNA binding"/>
    <property type="evidence" value="ECO:0007669"/>
    <property type="project" value="InterPro"/>
</dbReference>
<keyword evidence="3" id="KW-0677">Repeat</keyword>
<proteinExistence type="predicted"/>
<dbReference type="Gene3D" id="3.30.1490.490">
    <property type="match status" value="1"/>
</dbReference>
<dbReference type="FunFam" id="3.30.160.60:FF:001583">
    <property type="entry name" value="UBP1-associated proteins 1C"/>
    <property type="match status" value="1"/>
</dbReference>
<dbReference type="InterPro" id="IPR014898">
    <property type="entry name" value="Znf_C2H2_LYAR"/>
</dbReference>
<organism evidence="10 11">
    <name type="scientific">Iris pallida</name>
    <name type="common">Sweet iris</name>
    <dbReference type="NCBI Taxonomy" id="29817"/>
    <lineage>
        <taxon>Eukaryota</taxon>
        <taxon>Viridiplantae</taxon>
        <taxon>Streptophyta</taxon>
        <taxon>Embryophyta</taxon>
        <taxon>Tracheophyta</taxon>
        <taxon>Spermatophyta</taxon>
        <taxon>Magnoliopsida</taxon>
        <taxon>Liliopsida</taxon>
        <taxon>Asparagales</taxon>
        <taxon>Iridaceae</taxon>
        <taxon>Iridoideae</taxon>
        <taxon>Irideae</taxon>
        <taxon>Iris</taxon>
    </lineage>
</organism>
<evidence type="ECO:0000313" key="10">
    <source>
        <dbReference type="EMBL" id="KAJ6801942.1"/>
    </source>
</evidence>
<keyword evidence="6" id="KW-0539">Nucleus</keyword>
<evidence type="ECO:0000256" key="1">
    <source>
        <dbReference type="ARBA" id="ARBA00004123"/>
    </source>
</evidence>
<comment type="caution">
    <text evidence="10">The sequence shown here is derived from an EMBL/GenBank/DDBJ whole genome shotgun (WGS) entry which is preliminary data.</text>
</comment>
<dbReference type="Pfam" id="PF08790">
    <property type="entry name" value="zf-LYAR"/>
    <property type="match status" value="1"/>
</dbReference>
<dbReference type="PROSITE" id="PS51804">
    <property type="entry name" value="ZF_C2HC_LYAR"/>
    <property type="match status" value="2"/>
</dbReference>
<feature type="compositionally biased region" description="Basic and acidic residues" evidence="8">
    <location>
        <begin position="140"/>
        <end position="150"/>
    </location>
</feature>
<feature type="compositionally biased region" description="Basic and acidic residues" evidence="8">
    <location>
        <begin position="194"/>
        <end position="203"/>
    </location>
</feature>
<evidence type="ECO:0000313" key="11">
    <source>
        <dbReference type="Proteomes" id="UP001140949"/>
    </source>
</evidence>
<dbReference type="SMART" id="SM00451">
    <property type="entry name" value="ZnF_U1"/>
    <property type="match status" value="1"/>
</dbReference>
<dbReference type="InterPro" id="IPR036236">
    <property type="entry name" value="Znf_C2H2_sf"/>
</dbReference>
<feature type="region of interest" description="Disordered" evidence="8">
    <location>
        <begin position="113"/>
        <end position="209"/>
    </location>
</feature>
<evidence type="ECO:0000256" key="2">
    <source>
        <dbReference type="ARBA" id="ARBA00022723"/>
    </source>
</evidence>
<comment type="subcellular location">
    <subcellularLocation>
        <location evidence="1">Nucleus</location>
    </subcellularLocation>
</comment>
<dbReference type="PANTHER" id="PTHR13100:SF10">
    <property type="entry name" value="CELL GROWTH-REGULATING NUCLEOLAR PROTEIN"/>
    <property type="match status" value="1"/>
</dbReference>
<dbReference type="InterPro" id="IPR058719">
    <property type="entry name" value="WHD_LYAR"/>
</dbReference>
<evidence type="ECO:0000256" key="4">
    <source>
        <dbReference type="ARBA" id="ARBA00022771"/>
    </source>
</evidence>
<dbReference type="Pfam" id="PF25879">
    <property type="entry name" value="WHD_LYAR"/>
    <property type="match status" value="1"/>
</dbReference>
<dbReference type="InterPro" id="IPR003604">
    <property type="entry name" value="Matrin/U1-like-C_Znf_C2H2"/>
</dbReference>
<name>A0AAX6ECZ5_IRIPA</name>
<feature type="compositionally biased region" description="Basic residues" evidence="8">
    <location>
        <begin position="115"/>
        <end position="124"/>
    </location>
</feature>
<sequence>MVWFQCEDCGENLKKPKLSNHFRICSSYKLSCIDCGQMFDQQSVQSHTQCISEAEKYGPKGEGKASQNSQSKPVKPKPNSDVDVNVGLSSRAPWFCSLCNTYTTSQQTLLGHADGKKHRAKARAFHAAQKPSNQTEESTPSEKNEPKAESTEGNGSDNNVQGDLQIDSNASIKEGENESQANRKRKLDASVEGLSKKSDEKNANESINGEVIQTELSEVRHCKSKKKNTEDVLEKHDFIKEASESKIKWKKLVTSTLKTKSDGTMKIKKLQKLIMKALKESGVTEDEGQLQEKLMQKARKTLIKSSSRFTIENKHIRLVKNEES</sequence>
<gene>
    <name evidence="10" type="ORF">M6B38_192725</name>
</gene>
<dbReference type="Pfam" id="PF12874">
    <property type="entry name" value="zf-met"/>
    <property type="match status" value="1"/>
</dbReference>
<evidence type="ECO:0000256" key="8">
    <source>
        <dbReference type="SAM" id="MobiDB-lite"/>
    </source>
</evidence>
<evidence type="ECO:0000256" key="6">
    <source>
        <dbReference type="ARBA" id="ARBA00023242"/>
    </source>
</evidence>
<dbReference type="GO" id="GO:0008270">
    <property type="term" value="F:zinc ion binding"/>
    <property type="evidence" value="ECO:0007669"/>
    <property type="project" value="UniProtKB-KW"/>
</dbReference>
<keyword evidence="4 7" id="KW-0863">Zinc-finger</keyword>
<dbReference type="Gene3D" id="3.30.160.60">
    <property type="entry name" value="Classic Zinc Finger"/>
    <property type="match status" value="1"/>
</dbReference>
<evidence type="ECO:0000256" key="3">
    <source>
        <dbReference type="ARBA" id="ARBA00022737"/>
    </source>
</evidence>
<accession>A0AAX6ECZ5</accession>